<reference evidence="2 3" key="1">
    <citation type="submission" date="2019-07" db="EMBL/GenBank/DDBJ databases">
        <title>Full genome sequence of Humibacter sp. WJ7-1.</title>
        <authorList>
            <person name="Im W.-T."/>
        </authorList>
    </citation>
    <scope>NUCLEOTIDE SEQUENCE [LARGE SCALE GENOMIC DNA]</scope>
    <source>
        <strain evidence="2 3">WJ7-1</strain>
    </source>
</reference>
<keyword evidence="3" id="KW-1185">Reference proteome</keyword>
<dbReference type="OrthoDB" id="2082701at2"/>
<accession>A0A5B8M558</accession>
<protein>
    <recommendedName>
        <fullName evidence="4">Bacterial Pleckstrin homology domain-containing protein</fullName>
    </recommendedName>
</protein>
<keyword evidence="1" id="KW-0812">Transmembrane</keyword>
<gene>
    <name evidence="2" type="ORF">FPZ11_12685</name>
</gene>
<evidence type="ECO:0008006" key="4">
    <source>
        <dbReference type="Google" id="ProtNLM"/>
    </source>
</evidence>
<feature type="transmembrane region" description="Helical" evidence="1">
    <location>
        <begin position="30"/>
        <end position="49"/>
    </location>
</feature>
<evidence type="ECO:0000256" key="1">
    <source>
        <dbReference type="SAM" id="Phobius"/>
    </source>
</evidence>
<name>A0A5B8M558_9MICO</name>
<evidence type="ECO:0000313" key="2">
    <source>
        <dbReference type="EMBL" id="QDZ15503.1"/>
    </source>
</evidence>
<dbReference type="EMBL" id="CP042305">
    <property type="protein sequence ID" value="QDZ15503.1"/>
    <property type="molecule type" value="Genomic_DNA"/>
</dbReference>
<dbReference type="KEGG" id="huw:FPZ11_12685"/>
<evidence type="ECO:0000313" key="3">
    <source>
        <dbReference type="Proteomes" id="UP000320216"/>
    </source>
</evidence>
<dbReference type="RefSeq" id="WP_146321448.1">
    <property type="nucleotide sequence ID" value="NZ_CP042305.1"/>
</dbReference>
<keyword evidence="1" id="KW-0472">Membrane</keyword>
<sequence>MSAIKPSTDDDGRGEQESGWRHRFAGKSGLLRIVVPVVAVCIGIVALIGSQQTPAYTISDTSLTIAAASGETIPFTDITNVALKNAMPPNLVKVVGDRVGTQLRGDFDSNGTAMTIYVNTAVPPFVYLDTKNGPVIFNDQSAAKTRSLYDEIRHKVAAASN</sequence>
<organism evidence="2 3">
    <name type="scientific">Humibacter ginsenosidimutans</name>
    <dbReference type="NCBI Taxonomy" id="2599293"/>
    <lineage>
        <taxon>Bacteria</taxon>
        <taxon>Bacillati</taxon>
        <taxon>Actinomycetota</taxon>
        <taxon>Actinomycetes</taxon>
        <taxon>Micrococcales</taxon>
        <taxon>Microbacteriaceae</taxon>
        <taxon>Humibacter</taxon>
    </lineage>
</organism>
<keyword evidence="1" id="KW-1133">Transmembrane helix</keyword>
<dbReference type="Proteomes" id="UP000320216">
    <property type="component" value="Chromosome"/>
</dbReference>
<dbReference type="AlphaFoldDB" id="A0A5B8M558"/>
<proteinExistence type="predicted"/>